<dbReference type="PRINTS" id="PR00300">
    <property type="entry name" value="CLPPROTEASEA"/>
</dbReference>
<evidence type="ECO:0000313" key="17">
    <source>
        <dbReference type="Proteomes" id="UP000245474"/>
    </source>
</evidence>
<evidence type="ECO:0000256" key="5">
    <source>
        <dbReference type="ARBA" id="ARBA00022737"/>
    </source>
</evidence>
<dbReference type="OrthoDB" id="9803641at2"/>
<dbReference type="CDD" id="cd19499">
    <property type="entry name" value="RecA-like_ClpB_Hsp104-like"/>
    <property type="match status" value="1"/>
</dbReference>
<dbReference type="InterPro" id="IPR036628">
    <property type="entry name" value="Clp_N_dom_sf"/>
</dbReference>
<dbReference type="Proteomes" id="UP000245474">
    <property type="component" value="Unassembled WGS sequence"/>
</dbReference>
<proteinExistence type="inferred from homology"/>
<accession>A0A2U2N0M0</accession>
<dbReference type="GO" id="GO:0005829">
    <property type="term" value="C:cytosol"/>
    <property type="evidence" value="ECO:0007669"/>
    <property type="project" value="UniProtKB-ARBA"/>
</dbReference>
<dbReference type="SMART" id="SM00382">
    <property type="entry name" value="AAA"/>
    <property type="match status" value="2"/>
</dbReference>
<dbReference type="FunFam" id="3.40.50.300:FF:000120">
    <property type="entry name" value="ATP-dependent chaperone ClpB"/>
    <property type="match status" value="1"/>
</dbReference>
<dbReference type="GO" id="GO:0042026">
    <property type="term" value="P:protein refolding"/>
    <property type="evidence" value="ECO:0007669"/>
    <property type="project" value="UniProtKB-UniRule"/>
</dbReference>
<evidence type="ECO:0000313" key="16">
    <source>
        <dbReference type="EMBL" id="PWG62618.1"/>
    </source>
</evidence>
<dbReference type="InterPro" id="IPR027417">
    <property type="entry name" value="P-loop_NTPase"/>
</dbReference>
<evidence type="ECO:0000256" key="8">
    <source>
        <dbReference type="ARBA" id="ARBA00023016"/>
    </source>
</evidence>
<dbReference type="InterPro" id="IPR017730">
    <property type="entry name" value="Chaperonin_ClpB"/>
</dbReference>
<reference evidence="16 17" key="1">
    <citation type="submission" date="2018-05" db="EMBL/GenBank/DDBJ databases">
        <title>Spiribacter halobius sp. nov., a moderately halophilic bacterium isolated from marine solar saltern.</title>
        <authorList>
            <person name="Zheng W.-S."/>
            <person name="Lu D.-C."/>
            <person name="Du Z.-J."/>
        </authorList>
    </citation>
    <scope>NUCLEOTIDE SEQUENCE [LARGE SCALE GENOMIC DNA]</scope>
    <source>
        <strain evidence="16 17">E85</strain>
    </source>
</reference>
<dbReference type="CDD" id="cd00009">
    <property type="entry name" value="AAA"/>
    <property type="match status" value="1"/>
</dbReference>
<evidence type="ECO:0000256" key="13">
    <source>
        <dbReference type="RuleBase" id="RU004432"/>
    </source>
</evidence>
<evidence type="ECO:0000256" key="4">
    <source>
        <dbReference type="ARBA" id="ARBA00022490"/>
    </source>
</evidence>
<dbReference type="InterPro" id="IPR050130">
    <property type="entry name" value="ClpA_ClpB"/>
</dbReference>
<dbReference type="PROSITE" id="PS00870">
    <property type="entry name" value="CLPAB_1"/>
    <property type="match status" value="1"/>
</dbReference>
<evidence type="ECO:0000256" key="14">
    <source>
        <dbReference type="RuleBase" id="RU362034"/>
    </source>
</evidence>
<sequence>MRMDKLTTKFQQALAEAQSVAVGRDHQFIEPEHLMTAMLDQEGGGVRHLLQQAGVNVNYLRSQLGNALDRLPTVSGTGGEVHISNELGRLLNLTDKLAQKRKDQYVSSELFLLAAVQDGKSRLGEVLTKSGANASALEQAIDEARGGESVDDPNAEDQRQALEKYTIDLTERAEQGKLDPVIGRDEEIRRTVQVLQRRTKNNPVLIGEPGVGKTAIVEGLAQRIVNGEVPEALKNKRVLALDMGALVAGAKYRGDFEERMKAILKDLAKQEGEIILFIDEIHTIVGAGRAEGSMDAGNMLKPALARGELHCIGATTLDEYRKNIEKDAALERRFQKVLVDEPSVEDTVAILRGLKERYEVHHGVEITDPAIVGAATLSHRYITDRKLPDKAIDLIDEAASRIRIEIDSKPEEMDRLERRLIQLKIEREALNKETDEASKKRLASLEEEIAEIEREYNELEEIWNSEKAAVEGTQHIKEALEQARQELETARRAGDLGRMSELQYGRIPELERQLDMAAQAEMQEMRLLRNSVTEEEIAEVVSKWTGIPVSKMLEGERDKLLRMEEALRERVVGQDEAVAAVSNAIRRSRAGLADPNRPNGSFLFLGPTGVGKTELCKALAGFLFDTEEAMIRIDMSEFMEKHSVARLIGAPPGYVGYEEGGYLTEHVRRKPYSVILLDEVEKAHADVFNILLQVLDDGRLTDSHGRTVDFRNTVIVMTSNLGSHLIQEQGSEEDYDEMKRTVMGVVSQHFRPEFLNRIDDVVVFHALGREHIRRITGIQVRYLSERLRDRDMDLELSEAALDLIGEAGFDPIYGARPLKRVLQQRVENALAQRILQGDFGPGDHIRVDVENGELTFERVAEAEVA</sequence>
<keyword evidence="10 13" id="KW-0143">Chaperone</keyword>
<comment type="subunit">
    <text evidence="14">Homohexamer; The oligomerization is ATP-dependent.</text>
</comment>
<dbReference type="NCBIfam" id="TIGR03346">
    <property type="entry name" value="chaperone_ClpB"/>
    <property type="match status" value="1"/>
</dbReference>
<keyword evidence="5 12" id="KW-0677">Repeat</keyword>
<evidence type="ECO:0000256" key="6">
    <source>
        <dbReference type="ARBA" id="ARBA00022741"/>
    </source>
</evidence>
<evidence type="ECO:0000256" key="2">
    <source>
        <dbReference type="ARBA" id="ARBA00008675"/>
    </source>
</evidence>
<dbReference type="GO" id="GO:0042802">
    <property type="term" value="F:identical protein binding"/>
    <property type="evidence" value="ECO:0007669"/>
    <property type="project" value="UniProtKB-ARBA"/>
</dbReference>
<dbReference type="NCBIfam" id="NF008118">
    <property type="entry name" value="PRK10865.1"/>
    <property type="match status" value="1"/>
</dbReference>
<organism evidence="16 17">
    <name type="scientific">Sediminicurvatus halobius</name>
    <dbReference type="NCBI Taxonomy" id="2182432"/>
    <lineage>
        <taxon>Bacteria</taxon>
        <taxon>Pseudomonadati</taxon>
        <taxon>Pseudomonadota</taxon>
        <taxon>Gammaproteobacteria</taxon>
        <taxon>Chromatiales</taxon>
        <taxon>Ectothiorhodospiraceae</taxon>
        <taxon>Sediminicurvatus</taxon>
    </lineage>
</organism>
<evidence type="ECO:0000256" key="9">
    <source>
        <dbReference type="ARBA" id="ARBA00023054"/>
    </source>
</evidence>
<dbReference type="InterPro" id="IPR001270">
    <property type="entry name" value="ClpA/B"/>
</dbReference>
<dbReference type="SMART" id="SM01086">
    <property type="entry name" value="ClpB_D2-small"/>
    <property type="match status" value="1"/>
</dbReference>
<keyword evidence="4 14" id="KW-0963">Cytoplasm</keyword>
<dbReference type="FunFam" id="1.10.8.60:FF:000017">
    <property type="entry name" value="ATP-dependent chaperone ClpB"/>
    <property type="match status" value="1"/>
</dbReference>
<dbReference type="PROSITE" id="PS51903">
    <property type="entry name" value="CLP_R"/>
    <property type="match status" value="1"/>
</dbReference>
<protein>
    <recommendedName>
        <fullName evidence="3 14">Chaperone protein ClpB</fullName>
    </recommendedName>
</protein>
<keyword evidence="9 14" id="KW-0175">Coiled coil</keyword>
<dbReference type="PROSITE" id="PS00871">
    <property type="entry name" value="CLPAB_2"/>
    <property type="match status" value="1"/>
</dbReference>
<dbReference type="InterPro" id="IPR003959">
    <property type="entry name" value="ATPase_AAA_core"/>
</dbReference>
<name>A0A2U2N0M0_9GAMM</name>
<dbReference type="InterPro" id="IPR028299">
    <property type="entry name" value="ClpA/B_CS2"/>
</dbReference>
<comment type="function">
    <text evidence="14">Part of a stress-induced multi-chaperone system, it is involved in the recovery of the cell from heat-induced damage, in cooperation with DnaK, DnaJ and GrpE.</text>
</comment>
<dbReference type="Pfam" id="PF00004">
    <property type="entry name" value="AAA"/>
    <property type="match status" value="1"/>
</dbReference>
<dbReference type="AlphaFoldDB" id="A0A2U2N0M0"/>
<dbReference type="PANTHER" id="PTHR11638">
    <property type="entry name" value="ATP-DEPENDENT CLP PROTEASE"/>
    <property type="match status" value="1"/>
</dbReference>
<dbReference type="PANTHER" id="PTHR11638:SF18">
    <property type="entry name" value="HEAT SHOCK PROTEIN 104"/>
    <property type="match status" value="1"/>
</dbReference>
<dbReference type="Gene3D" id="1.10.8.60">
    <property type="match status" value="1"/>
</dbReference>
<dbReference type="Gene3D" id="3.40.50.300">
    <property type="entry name" value="P-loop containing nucleotide triphosphate hydrolases"/>
    <property type="match status" value="3"/>
</dbReference>
<evidence type="ECO:0000256" key="3">
    <source>
        <dbReference type="ARBA" id="ARBA00017574"/>
    </source>
</evidence>
<keyword evidence="7 13" id="KW-0067">ATP-binding</keyword>
<dbReference type="SUPFAM" id="SSF81923">
    <property type="entry name" value="Double Clp-N motif"/>
    <property type="match status" value="1"/>
</dbReference>
<dbReference type="EMBL" id="QFFI01000017">
    <property type="protein sequence ID" value="PWG62618.1"/>
    <property type="molecule type" value="Genomic_DNA"/>
</dbReference>
<keyword evidence="8 14" id="KW-0346">Stress response</keyword>
<dbReference type="Pfam" id="PF17871">
    <property type="entry name" value="AAA_lid_9"/>
    <property type="match status" value="1"/>
</dbReference>
<dbReference type="InterPro" id="IPR019489">
    <property type="entry name" value="Clp_ATPase_C"/>
</dbReference>
<dbReference type="Pfam" id="PF07724">
    <property type="entry name" value="AAA_2"/>
    <property type="match status" value="1"/>
</dbReference>
<evidence type="ECO:0000256" key="12">
    <source>
        <dbReference type="PROSITE-ProRule" id="PRU01251"/>
    </source>
</evidence>
<keyword evidence="6 13" id="KW-0547">Nucleotide-binding</keyword>
<dbReference type="RefSeq" id="WP_109679008.1">
    <property type="nucleotide sequence ID" value="NZ_CP086615.1"/>
</dbReference>
<dbReference type="Gene3D" id="1.10.1780.10">
    <property type="entry name" value="Clp, N-terminal domain"/>
    <property type="match status" value="1"/>
</dbReference>
<comment type="subcellular location">
    <subcellularLocation>
        <location evidence="1 14">Cytoplasm</location>
    </subcellularLocation>
</comment>
<dbReference type="GO" id="GO:0016887">
    <property type="term" value="F:ATP hydrolysis activity"/>
    <property type="evidence" value="ECO:0007669"/>
    <property type="project" value="InterPro"/>
</dbReference>
<evidence type="ECO:0000256" key="10">
    <source>
        <dbReference type="ARBA" id="ARBA00023186"/>
    </source>
</evidence>
<evidence type="ECO:0000259" key="15">
    <source>
        <dbReference type="PROSITE" id="PS51903"/>
    </source>
</evidence>
<dbReference type="FunFam" id="1.10.1780.10:FF:000003">
    <property type="entry name" value="ATP-dependent chaperone ClpB"/>
    <property type="match status" value="1"/>
</dbReference>
<dbReference type="Pfam" id="PF02861">
    <property type="entry name" value="Clp_N"/>
    <property type="match status" value="1"/>
</dbReference>
<dbReference type="InterPro" id="IPR018368">
    <property type="entry name" value="ClpA/B_CS1"/>
</dbReference>
<dbReference type="FunFam" id="3.40.50.300:FF:000010">
    <property type="entry name" value="Chaperone clpB 1, putative"/>
    <property type="match status" value="1"/>
</dbReference>
<dbReference type="SUPFAM" id="SSF52540">
    <property type="entry name" value="P-loop containing nucleoside triphosphate hydrolases"/>
    <property type="match status" value="2"/>
</dbReference>
<keyword evidence="17" id="KW-1185">Reference proteome</keyword>
<feature type="domain" description="Clp R" evidence="15">
    <location>
        <begin position="3"/>
        <end position="147"/>
    </location>
</feature>
<comment type="subunit">
    <text evidence="11">Homohexamer. The oligomerization is ATP-dependent.</text>
</comment>
<dbReference type="FunFam" id="3.40.50.300:FF:000025">
    <property type="entry name" value="ATP-dependent Clp protease subunit"/>
    <property type="match status" value="1"/>
</dbReference>
<evidence type="ECO:0000256" key="11">
    <source>
        <dbReference type="ARBA" id="ARBA00026057"/>
    </source>
</evidence>
<evidence type="ECO:0000256" key="7">
    <source>
        <dbReference type="ARBA" id="ARBA00022840"/>
    </source>
</evidence>
<dbReference type="Pfam" id="PF10431">
    <property type="entry name" value="ClpB_D2-small"/>
    <property type="match status" value="1"/>
</dbReference>
<evidence type="ECO:0000256" key="1">
    <source>
        <dbReference type="ARBA" id="ARBA00004496"/>
    </source>
</evidence>
<dbReference type="InterPro" id="IPR004176">
    <property type="entry name" value="Clp_R_N"/>
</dbReference>
<dbReference type="GO" id="GO:0005524">
    <property type="term" value="F:ATP binding"/>
    <property type="evidence" value="ECO:0007669"/>
    <property type="project" value="UniProtKB-UniRule"/>
</dbReference>
<dbReference type="InterPro" id="IPR003593">
    <property type="entry name" value="AAA+_ATPase"/>
</dbReference>
<dbReference type="GO" id="GO:0034605">
    <property type="term" value="P:cellular response to heat"/>
    <property type="evidence" value="ECO:0007669"/>
    <property type="project" value="TreeGrafter"/>
</dbReference>
<comment type="caution">
    <text evidence="16">The sequence shown here is derived from an EMBL/GenBank/DDBJ whole genome shotgun (WGS) entry which is preliminary data.</text>
</comment>
<feature type="coiled-coil region" evidence="14">
    <location>
        <begin position="406"/>
        <end position="493"/>
    </location>
</feature>
<comment type="similarity">
    <text evidence="2 13">Belongs to the ClpA/ClpB family.</text>
</comment>
<dbReference type="InterPro" id="IPR041546">
    <property type="entry name" value="ClpA/ClpB_AAA_lid"/>
</dbReference>
<gene>
    <name evidence="14" type="primary">clpB</name>
    <name evidence="16" type="ORF">DEM34_11765</name>
</gene>